<feature type="compositionally biased region" description="Basic residues" evidence="1">
    <location>
        <begin position="37"/>
        <end position="54"/>
    </location>
</feature>
<evidence type="ECO:0000313" key="2">
    <source>
        <dbReference type="Proteomes" id="UP000515153"/>
    </source>
</evidence>
<dbReference type="GeneID" id="41962863"/>
<sequence>MGPSINDRQLGSAKRHKVARPTVPRETNLGNSLIKSRTLKRKNQTVRRKFRHRPALQQPPQALGCNRADGSWRC</sequence>
<name>A0A6P8B114_PYRGI</name>
<organism evidence="2 3">
    <name type="scientific">Pyricularia grisea</name>
    <name type="common">Crabgrass-specific blast fungus</name>
    <name type="synonym">Magnaporthe grisea</name>
    <dbReference type="NCBI Taxonomy" id="148305"/>
    <lineage>
        <taxon>Eukaryota</taxon>
        <taxon>Fungi</taxon>
        <taxon>Dikarya</taxon>
        <taxon>Ascomycota</taxon>
        <taxon>Pezizomycotina</taxon>
        <taxon>Sordariomycetes</taxon>
        <taxon>Sordariomycetidae</taxon>
        <taxon>Magnaporthales</taxon>
        <taxon>Pyriculariaceae</taxon>
        <taxon>Pyricularia</taxon>
    </lineage>
</organism>
<dbReference type="RefSeq" id="XP_030980729.1">
    <property type="nucleotide sequence ID" value="XM_031127954.1"/>
</dbReference>
<reference evidence="3" key="1">
    <citation type="journal article" date="2019" name="Mol. Biol. Evol.">
        <title>Blast fungal genomes show frequent chromosomal changes, gene gains and losses, and effector gene turnover.</title>
        <authorList>
            <person name="Gomez Luciano L.B."/>
            <person name="Jason Tsai I."/>
            <person name="Chuma I."/>
            <person name="Tosa Y."/>
            <person name="Chen Y.H."/>
            <person name="Li J.Y."/>
            <person name="Li M.Y."/>
            <person name="Jade Lu M.Y."/>
            <person name="Nakayashiki H."/>
            <person name="Li W.H."/>
        </authorList>
    </citation>
    <scope>NUCLEOTIDE SEQUENCE</scope>
    <source>
        <strain evidence="3">NI907</strain>
    </source>
</reference>
<feature type="region of interest" description="Disordered" evidence="1">
    <location>
        <begin position="1"/>
        <end position="74"/>
    </location>
</feature>
<reference evidence="3" key="2">
    <citation type="submission" date="2019-10" db="EMBL/GenBank/DDBJ databases">
        <authorList>
            <consortium name="NCBI Genome Project"/>
        </authorList>
    </citation>
    <scope>NUCLEOTIDE SEQUENCE</scope>
    <source>
        <strain evidence="3">NI907</strain>
    </source>
</reference>
<dbReference type="Proteomes" id="UP000515153">
    <property type="component" value="Unplaced"/>
</dbReference>
<dbReference type="KEGG" id="pgri:PgNI_07950"/>
<dbReference type="AlphaFoldDB" id="A0A6P8B114"/>
<keyword evidence="2" id="KW-1185">Reference proteome</keyword>
<proteinExistence type="predicted"/>
<accession>A0A6P8B114</accession>
<gene>
    <name evidence="3" type="ORF">PgNI_07950</name>
</gene>
<evidence type="ECO:0000256" key="1">
    <source>
        <dbReference type="SAM" id="MobiDB-lite"/>
    </source>
</evidence>
<evidence type="ECO:0000313" key="3">
    <source>
        <dbReference type="RefSeq" id="XP_030980729.1"/>
    </source>
</evidence>
<reference evidence="3" key="3">
    <citation type="submission" date="2025-08" db="UniProtKB">
        <authorList>
            <consortium name="RefSeq"/>
        </authorList>
    </citation>
    <scope>IDENTIFICATION</scope>
    <source>
        <strain evidence="3">NI907</strain>
    </source>
</reference>
<protein>
    <submittedName>
        <fullName evidence="3">Uncharacterized protein</fullName>
    </submittedName>
</protein>